<keyword evidence="2" id="KW-0812">Transmembrane</keyword>
<gene>
    <name evidence="3" type="ORF">LARSCL_LOCUS16450</name>
</gene>
<name>A0AAV2B288_9ARAC</name>
<protein>
    <submittedName>
        <fullName evidence="3">Uncharacterized protein</fullName>
    </submittedName>
</protein>
<accession>A0AAV2B288</accession>
<evidence type="ECO:0000313" key="3">
    <source>
        <dbReference type="EMBL" id="CAL1290380.1"/>
    </source>
</evidence>
<evidence type="ECO:0000256" key="1">
    <source>
        <dbReference type="SAM" id="MobiDB-lite"/>
    </source>
</evidence>
<dbReference type="EMBL" id="CAXIEN010000263">
    <property type="protein sequence ID" value="CAL1290380.1"/>
    <property type="molecule type" value="Genomic_DNA"/>
</dbReference>
<feature type="region of interest" description="Disordered" evidence="1">
    <location>
        <begin position="123"/>
        <end position="204"/>
    </location>
</feature>
<keyword evidence="2" id="KW-0472">Membrane</keyword>
<organism evidence="3 4">
    <name type="scientific">Larinioides sclopetarius</name>
    <dbReference type="NCBI Taxonomy" id="280406"/>
    <lineage>
        <taxon>Eukaryota</taxon>
        <taxon>Metazoa</taxon>
        <taxon>Ecdysozoa</taxon>
        <taxon>Arthropoda</taxon>
        <taxon>Chelicerata</taxon>
        <taxon>Arachnida</taxon>
        <taxon>Araneae</taxon>
        <taxon>Araneomorphae</taxon>
        <taxon>Entelegynae</taxon>
        <taxon>Araneoidea</taxon>
        <taxon>Araneidae</taxon>
        <taxon>Larinioides</taxon>
    </lineage>
</organism>
<dbReference type="Proteomes" id="UP001497382">
    <property type="component" value="Unassembled WGS sequence"/>
</dbReference>
<reference evidence="3 4" key="1">
    <citation type="submission" date="2024-04" db="EMBL/GenBank/DDBJ databases">
        <authorList>
            <person name="Rising A."/>
            <person name="Reimegard J."/>
            <person name="Sonavane S."/>
            <person name="Akerstrom W."/>
            <person name="Nylinder S."/>
            <person name="Hedman E."/>
            <person name="Kallberg Y."/>
        </authorList>
    </citation>
    <scope>NUCLEOTIDE SEQUENCE [LARGE SCALE GENOMIC DNA]</scope>
</reference>
<keyword evidence="4" id="KW-1185">Reference proteome</keyword>
<comment type="caution">
    <text evidence="3">The sequence shown here is derived from an EMBL/GenBank/DDBJ whole genome shotgun (WGS) entry which is preliminary data.</text>
</comment>
<proteinExistence type="predicted"/>
<sequence>MQVNVLNIPRRFRSGYRPIRNVDTGLSCSCTLKKFSIYVIIVTILVAGTAAFIWGFPAALIVVTVVLFCYAVSVEHINDMLETGCLHYLRAICCCESPDTSAQHALEVLQEFLHRPILNHPIPGPSSAEETSLPGPLSAEETSLPGPLSAEETSLPGPLSAEETSLPGPLSAEETSLPGPLSAEETSLPGPLSAEETSLSGPSSAVESDKILRIFFQIPTGVE</sequence>
<evidence type="ECO:0000313" key="4">
    <source>
        <dbReference type="Proteomes" id="UP001497382"/>
    </source>
</evidence>
<feature type="compositionally biased region" description="Polar residues" evidence="1">
    <location>
        <begin position="195"/>
        <end position="204"/>
    </location>
</feature>
<evidence type="ECO:0000256" key="2">
    <source>
        <dbReference type="SAM" id="Phobius"/>
    </source>
</evidence>
<feature type="transmembrane region" description="Helical" evidence="2">
    <location>
        <begin position="37"/>
        <end position="70"/>
    </location>
</feature>
<dbReference type="AlphaFoldDB" id="A0AAV2B288"/>
<keyword evidence="2" id="KW-1133">Transmembrane helix</keyword>